<sequence>MHPYSRRKHRYHAAVSLQGFQTVKQTCSHHNQPEACALLRTIARPGSLYSYTGLPTARRLTVKICTLLSFDETFQIMPQMYSLHTAQKSSHITTSQLAIPH</sequence>
<protein>
    <submittedName>
        <fullName evidence="1">Uncharacterized protein</fullName>
    </submittedName>
</protein>
<organism evidence="1 2">
    <name type="scientific">Potamilus streckersoni</name>
    <dbReference type="NCBI Taxonomy" id="2493646"/>
    <lineage>
        <taxon>Eukaryota</taxon>
        <taxon>Metazoa</taxon>
        <taxon>Spiralia</taxon>
        <taxon>Lophotrochozoa</taxon>
        <taxon>Mollusca</taxon>
        <taxon>Bivalvia</taxon>
        <taxon>Autobranchia</taxon>
        <taxon>Heteroconchia</taxon>
        <taxon>Palaeoheterodonta</taxon>
        <taxon>Unionida</taxon>
        <taxon>Unionoidea</taxon>
        <taxon>Unionidae</taxon>
        <taxon>Ambleminae</taxon>
        <taxon>Lampsilini</taxon>
        <taxon>Potamilus</taxon>
    </lineage>
</organism>
<name>A0AAE0SX99_9BIVA</name>
<gene>
    <name evidence="1" type="ORF">CHS0354_009804</name>
</gene>
<dbReference type="EMBL" id="JAEAOA010000627">
    <property type="protein sequence ID" value="KAK3599320.1"/>
    <property type="molecule type" value="Genomic_DNA"/>
</dbReference>
<proteinExistence type="predicted"/>
<reference evidence="1" key="1">
    <citation type="journal article" date="2021" name="Genome Biol. Evol.">
        <title>A High-Quality Reference Genome for a Parasitic Bivalve with Doubly Uniparental Inheritance (Bivalvia: Unionida).</title>
        <authorList>
            <person name="Smith C.H."/>
        </authorList>
    </citation>
    <scope>NUCLEOTIDE SEQUENCE</scope>
    <source>
        <strain evidence="1">CHS0354</strain>
    </source>
</reference>
<dbReference type="AlphaFoldDB" id="A0AAE0SX99"/>
<dbReference type="Proteomes" id="UP001195483">
    <property type="component" value="Unassembled WGS sequence"/>
</dbReference>
<evidence type="ECO:0000313" key="1">
    <source>
        <dbReference type="EMBL" id="KAK3599320.1"/>
    </source>
</evidence>
<keyword evidence="2" id="KW-1185">Reference proteome</keyword>
<comment type="caution">
    <text evidence="1">The sequence shown here is derived from an EMBL/GenBank/DDBJ whole genome shotgun (WGS) entry which is preliminary data.</text>
</comment>
<reference evidence="1" key="3">
    <citation type="submission" date="2023-05" db="EMBL/GenBank/DDBJ databases">
        <authorList>
            <person name="Smith C.H."/>
        </authorList>
    </citation>
    <scope>NUCLEOTIDE SEQUENCE</scope>
    <source>
        <strain evidence="1">CHS0354</strain>
        <tissue evidence="1">Mantle</tissue>
    </source>
</reference>
<reference evidence="1" key="2">
    <citation type="journal article" date="2021" name="Genome Biol. Evol.">
        <title>Developing a high-quality reference genome for a parasitic bivalve with doubly uniparental inheritance (Bivalvia: Unionida).</title>
        <authorList>
            <person name="Smith C.H."/>
        </authorList>
    </citation>
    <scope>NUCLEOTIDE SEQUENCE</scope>
    <source>
        <strain evidence="1">CHS0354</strain>
        <tissue evidence="1">Mantle</tissue>
    </source>
</reference>
<evidence type="ECO:0000313" key="2">
    <source>
        <dbReference type="Proteomes" id="UP001195483"/>
    </source>
</evidence>
<accession>A0AAE0SX99</accession>